<dbReference type="Proteomes" id="UP000264294">
    <property type="component" value="Unassembled WGS sequence"/>
</dbReference>
<keyword evidence="1" id="KW-0175">Coiled coil</keyword>
<dbReference type="SUPFAM" id="SSF52540">
    <property type="entry name" value="P-loop containing nucleoside triphosphate hydrolases"/>
    <property type="match status" value="1"/>
</dbReference>
<dbReference type="EMBL" id="JMQC01000012">
    <property type="protein sequence ID" value="KFM94827.1"/>
    <property type="molecule type" value="Genomic_DNA"/>
</dbReference>
<evidence type="ECO:0000313" key="4">
    <source>
        <dbReference type="EMBL" id="RFT64482.1"/>
    </source>
</evidence>
<reference evidence="3 5" key="1">
    <citation type="submission" date="2014-04" db="EMBL/GenBank/DDBJ databases">
        <authorList>
            <person name="Bishop-Lilly K.A."/>
            <person name="Broomall S.M."/>
            <person name="Chain P.S."/>
            <person name="Chertkov O."/>
            <person name="Coyne S.R."/>
            <person name="Daligault H.E."/>
            <person name="Davenport K.W."/>
            <person name="Erkkila T."/>
            <person name="Frey K.G."/>
            <person name="Gibbons H.S."/>
            <person name="Gu W."/>
            <person name="Jaissle J."/>
            <person name="Johnson S.L."/>
            <person name="Koroleva G.I."/>
            <person name="Ladner J.T."/>
            <person name="Lo C.-C."/>
            <person name="Minogue T.D."/>
            <person name="Munk C."/>
            <person name="Palacios G.F."/>
            <person name="Redden C.L."/>
            <person name="Rosenzweig C.N."/>
            <person name="Scholz M.B."/>
            <person name="Teshima H."/>
            <person name="Xu Y."/>
        </authorList>
    </citation>
    <scope>NUCLEOTIDE SEQUENCE [LARGE SCALE GENOMIC DNA]</scope>
    <source>
        <strain evidence="3 5">BHP</strain>
    </source>
</reference>
<dbReference type="InterPro" id="IPR027417">
    <property type="entry name" value="P-loop_NTPase"/>
</dbReference>
<organism evidence="3 5">
    <name type="scientific">Bacillus clarus</name>
    <dbReference type="NCBI Taxonomy" id="2338372"/>
    <lineage>
        <taxon>Bacteria</taxon>
        <taxon>Bacillati</taxon>
        <taxon>Bacillota</taxon>
        <taxon>Bacilli</taxon>
        <taxon>Bacillales</taxon>
        <taxon>Bacillaceae</taxon>
        <taxon>Bacillus</taxon>
        <taxon>Bacillus cereus group</taxon>
    </lineage>
</organism>
<evidence type="ECO:0000259" key="2">
    <source>
        <dbReference type="Pfam" id="PF19044"/>
    </source>
</evidence>
<comment type="caution">
    <text evidence="3">The sequence shown here is derived from an EMBL/GenBank/DDBJ whole genome shotgun (WGS) entry which is preliminary data.</text>
</comment>
<protein>
    <submittedName>
        <fullName evidence="3">AAA-like domain protein</fullName>
    </submittedName>
</protein>
<dbReference type="AlphaFoldDB" id="A0A090YAG9"/>
<dbReference type="RefSeq" id="WP_042985252.1">
    <property type="nucleotide sequence ID" value="NZ_JMQC01000012.1"/>
</dbReference>
<evidence type="ECO:0000313" key="5">
    <source>
        <dbReference type="Proteomes" id="UP000029389"/>
    </source>
</evidence>
<dbReference type="InterPro" id="IPR043964">
    <property type="entry name" value="P-loop_TraG"/>
</dbReference>
<dbReference type="InterPro" id="IPR051162">
    <property type="entry name" value="T4SS_component"/>
</dbReference>
<dbReference type="PATRIC" id="fig|1405.8.peg.6119"/>
<proteinExistence type="predicted"/>
<dbReference type="PANTHER" id="PTHR30121">
    <property type="entry name" value="UNCHARACTERIZED PROTEIN YJGR-RELATED"/>
    <property type="match status" value="1"/>
</dbReference>
<feature type="coiled-coil region" evidence="1">
    <location>
        <begin position="110"/>
        <end position="176"/>
    </location>
</feature>
<dbReference type="EMBL" id="QVOD01000034">
    <property type="protein sequence ID" value="RFT64482.1"/>
    <property type="molecule type" value="Genomic_DNA"/>
</dbReference>
<sequence>MAILSLLDKKKQNKQTKPQEVFQEKELVTFKDLLAPDVIDEKEEYMQLGGNYSLTIGIKDYPKHVFGNWMSQLRRFKGNLSISLHVERKSSEDMVKHLNIAIPELGSRAVNADEVKKRESQAEKKNAERLLDKLIDSDRDEVFAVYLYLHIQAQSLKQLEKLKSQVMRVVRRAKLKGTEMRHRSHEAFRSTLPIKQNEVPEVTRRDMDAEALSSFFPFDDSEIFMQSDTAIIKGINITTGSLVLVDHFKLLNHNEFIAGFSGTGKTTALTSDILRHWSLGIINYIIDPEGEFTPIVKGLGGTVIKLSNMSKTVINPLEILNAEITDSEGFEDESEVETFMASLLAQKIQRLKLLFRTIKKGLSQVEEALLEKLLLKTYENCPAHITHTTDLRNLKSTDFPTFTDMFKEIENLSEEEAHILRDFKLIFETYVTGSNSNLFNGHTNVDLTNDLISFDLKHLEDGSDLKKTAMYNVITFLWDEITRDKKRLKRLTIDECHVVADPDEPLLMKFVYQIYKRIRKYKGGATVATQQIEDYLSANDGKRNYGAAIIENSYTKFILGLEERGLQDLVTKGGIQLSSKELDILRRKTRAKGIYCIGTKRVHMEVVQTQEEMRLFDEARYEKVYGKNAKVIPNYDIQELKRGVG</sequence>
<dbReference type="Gene3D" id="3.40.50.300">
    <property type="entry name" value="P-loop containing nucleotide triphosphate hydrolases"/>
    <property type="match status" value="1"/>
</dbReference>
<reference evidence="4 6" key="2">
    <citation type="submission" date="2018-08" db="EMBL/GenBank/DDBJ databases">
        <title>Bacillus clarus sp. nov. strain PS00077A.</title>
        <authorList>
            <person name="Mendez Acevedo M."/>
            <person name="Carroll L."/>
            <person name="Mukherjee M."/>
            <person name="Wiedmann M."/>
            <person name="Kovac J."/>
        </authorList>
    </citation>
    <scope>NUCLEOTIDE SEQUENCE [LARGE SCALE GENOMIC DNA]</scope>
    <source>
        <strain evidence="4 6">PS00077A</strain>
    </source>
</reference>
<evidence type="ECO:0000313" key="3">
    <source>
        <dbReference type="EMBL" id="KFM94827.1"/>
    </source>
</evidence>
<evidence type="ECO:0000256" key="1">
    <source>
        <dbReference type="SAM" id="Coils"/>
    </source>
</evidence>
<feature type="domain" description="TraG P-loop" evidence="2">
    <location>
        <begin position="251"/>
        <end position="561"/>
    </location>
</feature>
<name>A0A090YAG9_9BACI</name>
<gene>
    <name evidence="4" type="ORF">D0U04_21625</name>
    <name evidence="3" type="ORF">DJ93_6025</name>
</gene>
<dbReference type="Gene3D" id="1.10.8.730">
    <property type="match status" value="1"/>
</dbReference>
<dbReference type="Proteomes" id="UP000029389">
    <property type="component" value="Unassembled WGS sequence"/>
</dbReference>
<accession>A0A090YAG9</accession>
<evidence type="ECO:0000313" key="6">
    <source>
        <dbReference type="Proteomes" id="UP000264294"/>
    </source>
</evidence>
<dbReference type="PANTHER" id="PTHR30121:SF6">
    <property type="entry name" value="SLR6007 PROTEIN"/>
    <property type="match status" value="1"/>
</dbReference>
<keyword evidence="6" id="KW-1185">Reference proteome</keyword>
<dbReference type="Pfam" id="PF19044">
    <property type="entry name" value="P-loop_TraG"/>
    <property type="match status" value="1"/>
</dbReference>